<dbReference type="EMBL" id="JBHSWD010000001">
    <property type="protein sequence ID" value="MFC6590626.1"/>
    <property type="molecule type" value="Genomic_DNA"/>
</dbReference>
<organism evidence="8 9">
    <name type="scientific">Deinococcus lacus</name>
    <dbReference type="NCBI Taxonomy" id="392561"/>
    <lineage>
        <taxon>Bacteria</taxon>
        <taxon>Thermotogati</taxon>
        <taxon>Deinococcota</taxon>
        <taxon>Deinococci</taxon>
        <taxon>Deinococcales</taxon>
        <taxon>Deinococcaceae</taxon>
        <taxon>Deinococcus</taxon>
    </lineage>
</organism>
<evidence type="ECO:0000256" key="4">
    <source>
        <dbReference type="ARBA" id="ARBA00022692"/>
    </source>
</evidence>
<accession>A0ABW1Y8I1</accession>
<feature type="transmembrane region" description="Helical" evidence="7">
    <location>
        <begin position="304"/>
        <end position="321"/>
    </location>
</feature>
<evidence type="ECO:0000256" key="7">
    <source>
        <dbReference type="SAM" id="Phobius"/>
    </source>
</evidence>
<dbReference type="SUPFAM" id="SSF103473">
    <property type="entry name" value="MFS general substrate transporter"/>
    <property type="match status" value="1"/>
</dbReference>
<dbReference type="PANTHER" id="PTHR43266">
    <property type="entry name" value="MACROLIDE-EFFLUX PROTEIN"/>
    <property type="match status" value="1"/>
</dbReference>
<dbReference type="InterPro" id="IPR011701">
    <property type="entry name" value="MFS"/>
</dbReference>
<keyword evidence="3" id="KW-1003">Cell membrane</keyword>
<evidence type="ECO:0000313" key="8">
    <source>
        <dbReference type="EMBL" id="MFC6590626.1"/>
    </source>
</evidence>
<feature type="transmembrane region" description="Helical" evidence="7">
    <location>
        <begin position="88"/>
        <end position="106"/>
    </location>
</feature>
<dbReference type="RefSeq" id="WP_380081648.1">
    <property type="nucleotide sequence ID" value="NZ_JBHSWD010000001.1"/>
</dbReference>
<reference evidence="9" key="1">
    <citation type="journal article" date="2019" name="Int. J. Syst. Evol. Microbiol.">
        <title>The Global Catalogue of Microorganisms (GCM) 10K type strain sequencing project: providing services to taxonomists for standard genome sequencing and annotation.</title>
        <authorList>
            <consortium name="The Broad Institute Genomics Platform"/>
            <consortium name="The Broad Institute Genome Sequencing Center for Infectious Disease"/>
            <person name="Wu L."/>
            <person name="Ma J."/>
        </authorList>
    </citation>
    <scope>NUCLEOTIDE SEQUENCE [LARGE SCALE GENOMIC DNA]</scope>
    <source>
        <strain evidence="9">CGMCC 1.15772</strain>
    </source>
</reference>
<feature type="transmembrane region" description="Helical" evidence="7">
    <location>
        <begin position="365"/>
        <end position="386"/>
    </location>
</feature>
<dbReference type="Pfam" id="PF07690">
    <property type="entry name" value="MFS_1"/>
    <property type="match status" value="1"/>
</dbReference>
<evidence type="ECO:0000256" key="1">
    <source>
        <dbReference type="ARBA" id="ARBA00004651"/>
    </source>
</evidence>
<dbReference type="CDD" id="cd06173">
    <property type="entry name" value="MFS_MefA_like"/>
    <property type="match status" value="1"/>
</dbReference>
<evidence type="ECO:0000313" key="9">
    <source>
        <dbReference type="Proteomes" id="UP001596297"/>
    </source>
</evidence>
<protein>
    <submittedName>
        <fullName evidence="8">MFS transporter</fullName>
    </submittedName>
</protein>
<feature type="transmembrane region" description="Helical" evidence="7">
    <location>
        <begin position="177"/>
        <end position="198"/>
    </location>
</feature>
<feature type="transmembrane region" description="Helical" evidence="7">
    <location>
        <begin position="151"/>
        <end position="171"/>
    </location>
</feature>
<keyword evidence="4 7" id="KW-0812">Transmembrane</keyword>
<keyword evidence="2" id="KW-0813">Transport</keyword>
<sequence>MQNTLPSSLRPFLLLWAGQALSVLGGAVSYAAASMWLATIYFPLPADKPALASALTWLSLSYALPGILATPFAGVLADRYPRGAVMRLADLCSGVFCGLVALLAFADALTLPLLYLLIALTAVSASIHGAALWGAYVLLVPEKHLTRANALMGSLWTGAGLVAPGLALLLLARGEGLGLAFGLDAASFFVAALTLLLVRVPPTPKRETPPEAGLWAEASAGWHFLRVRPALLVTFLTFAALNFAAAPLAPLEPLLVREGLAADLSGREMTVAAALALIGTVTSVGGLLGSALMTVWGGVKRGRGWLIFGLCALSGTAQIVYGLSQSLWLTAAMMGLFVFTLPVADTHLSTMLQTQIPPDLQGRVFAVRQMLAQSVSPLSIVLFGGLAGRVPAGQILAGLGVFAVIASLLPLLKQDVRQMGNEETTP</sequence>
<comment type="subcellular location">
    <subcellularLocation>
        <location evidence="1">Cell membrane</location>
        <topology evidence="1">Multi-pass membrane protein</topology>
    </subcellularLocation>
</comment>
<keyword evidence="5 7" id="KW-1133">Transmembrane helix</keyword>
<dbReference type="Gene3D" id="1.20.1250.20">
    <property type="entry name" value="MFS general substrate transporter like domains"/>
    <property type="match status" value="1"/>
</dbReference>
<feature type="transmembrane region" description="Helical" evidence="7">
    <location>
        <begin position="392"/>
        <end position="412"/>
    </location>
</feature>
<proteinExistence type="predicted"/>
<gene>
    <name evidence="8" type="ORF">ACFP81_00260</name>
</gene>
<evidence type="ECO:0000256" key="2">
    <source>
        <dbReference type="ARBA" id="ARBA00022448"/>
    </source>
</evidence>
<dbReference type="InterPro" id="IPR036259">
    <property type="entry name" value="MFS_trans_sf"/>
</dbReference>
<feature type="transmembrane region" description="Helical" evidence="7">
    <location>
        <begin position="54"/>
        <end position="76"/>
    </location>
</feature>
<feature type="transmembrane region" description="Helical" evidence="7">
    <location>
        <begin position="327"/>
        <end position="344"/>
    </location>
</feature>
<dbReference type="Proteomes" id="UP001596297">
    <property type="component" value="Unassembled WGS sequence"/>
</dbReference>
<feature type="transmembrane region" description="Helical" evidence="7">
    <location>
        <begin position="269"/>
        <end position="292"/>
    </location>
</feature>
<evidence type="ECO:0000256" key="6">
    <source>
        <dbReference type="ARBA" id="ARBA00023136"/>
    </source>
</evidence>
<evidence type="ECO:0000256" key="3">
    <source>
        <dbReference type="ARBA" id="ARBA00022475"/>
    </source>
</evidence>
<name>A0ABW1Y8I1_9DEIO</name>
<feature type="transmembrane region" description="Helical" evidence="7">
    <location>
        <begin position="12"/>
        <end position="42"/>
    </location>
</feature>
<keyword evidence="9" id="KW-1185">Reference proteome</keyword>
<feature type="transmembrane region" description="Helical" evidence="7">
    <location>
        <begin position="112"/>
        <end position="139"/>
    </location>
</feature>
<feature type="transmembrane region" description="Helical" evidence="7">
    <location>
        <begin position="230"/>
        <end position="249"/>
    </location>
</feature>
<keyword evidence="6 7" id="KW-0472">Membrane</keyword>
<comment type="caution">
    <text evidence="8">The sequence shown here is derived from an EMBL/GenBank/DDBJ whole genome shotgun (WGS) entry which is preliminary data.</text>
</comment>
<dbReference type="PANTHER" id="PTHR43266:SF2">
    <property type="entry name" value="MAJOR FACILITATOR SUPERFAMILY (MFS) PROFILE DOMAIN-CONTAINING PROTEIN"/>
    <property type="match status" value="1"/>
</dbReference>
<evidence type="ECO:0000256" key="5">
    <source>
        <dbReference type="ARBA" id="ARBA00022989"/>
    </source>
</evidence>